<keyword evidence="3" id="KW-1185">Reference proteome</keyword>
<dbReference type="EMBL" id="FNXT01001291">
    <property type="protein sequence ID" value="SZX77567.1"/>
    <property type="molecule type" value="Genomic_DNA"/>
</dbReference>
<dbReference type="SUPFAM" id="SSF52058">
    <property type="entry name" value="L domain-like"/>
    <property type="match status" value="1"/>
</dbReference>
<reference evidence="2 3" key="1">
    <citation type="submission" date="2016-10" db="EMBL/GenBank/DDBJ databases">
        <authorList>
            <person name="Cai Z."/>
        </authorList>
    </citation>
    <scope>NUCLEOTIDE SEQUENCE [LARGE SCALE GENOMIC DNA]</scope>
</reference>
<gene>
    <name evidence="2" type="ORF">BQ4739_LOCUS17922</name>
</gene>
<proteinExistence type="predicted"/>
<dbReference type="GO" id="GO:0005930">
    <property type="term" value="C:axoneme"/>
    <property type="evidence" value="ECO:0007669"/>
    <property type="project" value="UniProtKB-SubCell"/>
</dbReference>
<evidence type="ECO:0000256" key="1">
    <source>
        <dbReference type="ARBA" id="ARBA00004430"/>
    </source>
</evidence>
<sequence>MLPLLLDQQSAAAVTLSSKQLRRLCQSGQQSLRLGEDSDWQEHAAAAHLSERFPACRKLLVTACSSDDLAFHLPDALDTLSGMTSMSTLVVNVFDAAATADASAMVLALQGVRRLIAGVQVARAAAPARAAAAASACVGQPFFELQISLHDSGVMGMWHAHPRVWQAIGQLQGLNSLQFNSCSPGVLMMPSSIAQMSALASLASTLHSLWIQPTLDKAQHSQAIDYNAVGSLSSLTALSLPLAAERQGLSSISSCCQLRRLHLAVDGTGTGQRVVLQPSEVSALHELTQLTTLWLYDTDCEDNAGWTFLSSLRRLQQLHVDAVLPHATVAALAHLTCLSELTCGWEQQDGLQQAAGCCAVVRELGVTYGDPPLCAFPGLTFLMHLMPLDPSVFFSTAQCCTQLKRLLMARKFGGSSLCDAGSLHATAPSAVRTAAVSSLAALQHLVEVDLSVNDDAEVCAVSALWQVKVLYLVVPVHSSCTVQGLAVLAAMRQLQALTLVLPNSSNSSLENADVLLLLGAVRHVQCFTVKVQAMHVQGVRGVFAYAYMVLTKQGLQLPGELVVEAITD</sequence>
<accession>A0A383WJD1</accession>
<organism evidence="2 3">
    <name type="scientific">Tetradesmus obliquus</name>
    <name type="common">Green alga</name>
    <name type="synonym">Acutodesmus obliquus</name>
    <dbReference type="NCBI Taxonomy" id="3088"/>
    <lineage>
        <taxon>Eukaryota</taxon>
        <taxon>Viridiplantae</taxon>
        <taxon>Chlorophyta</taxon>
        <taxon>core chlorophytes</taxon>
        <taxon>Chlorophyceae</taxon>
        <taxon>CS clade</taxon>
        <taxon>Sphaeropleales</taxon>
        <taxon>Scenedesmaceae</taxon>
        <taxon>Tetradesmus</taxon>
    </lineage>
</organism>
<dbReference type="Proteomes" id="UP000256970">
    <property type="component" value="Unassembled WGS sequence"/>
</dbReference>
<dbReference type="Gene3D" id="3.80.10.10">
    <property type="entry name" value="Ribonuclease Inhibitor"/>
    <property type="match status" value="1"/>
</dbReference>
<dbReference type="AlphaFoldDB" id="A0A383WJD1"/>
<evidence type="ECO:0000313" key="2">
    <source>
        <dbReference type="EMBL" id="SZX77567.1"/>
    </source>
</evidence>
<dbReference type="InterPro" id="IPR032675">
    <property type="entry name" value="LRR_dom_sf"/>
</dbReference>
<name>A0A383WJD1_TETOB</name>
<comment type="subcellular location">
    <subcellularLocation>
        <location evidence="1">Cytoplasm</location>
        <location evidence="1">Cytoskeleton</location>
        <location evidence="1">Cilium axoneme</location>
    </subcellularLocation>
</comment>
<evidence type="ECO:0000313" key="3">
    <source>
        <dbReference type="Proteomes" id="UP000256970"/>
    </source>
</evidence>
<protein>
    <submittedName>
        <fullName evidence="2">Uncharacterized protein</fullName>
    </submittedName>
</protein>